<dbReference type="PATRIC" id="fig|1441730.3.peg.3858"/>
<accession>A0A0V9UHJ9</accession>
<reference evidence="2" key="1">
    <citation type="submission" date="2015-01" db="EMBL/GenBank/DDBJ databases">
        <title>Draft genome sequence of Rhodococcus pyridinivorans strain KG-16, a hydrocarbon-degrading bacterium.</title>
        <authorList>
            <person name="Aggarwal R.K."/>
            <person name="Dawar C."/>
        </authorList>
    </citation>
    <scope>NUCLEOTIDE SEQUENCE [LARGE SCALE GENOMIC DNA]</scope>
    <source>
        <strain evidence="2">KG-16</strain>
    </source>
</reference>
<gene>
    <name evidence="1" type="ORF">Z045_18490</name>
</gene>
<comment type="caution">
    <text evidence="1">The sequence shown here is derived from an EMBL/GenBank/DDBJ whole genome shotgun (WGS) entry which is preliminary data.</text>
</comment>
<dbReference type="Proteomes" id="UP000053060">
    <property type="component" value="Unassembled WGS sequence"/>
</dbReference>
<protein>
    <submittedName>
        <fullName evidence="1">Uncharacterized protein</fullName>
    </submittedName>
</protein>
<dbReference type="AlphaFoldDB" id="A0A0V9UHJ9"/>
<dbReference type="EMBL" id="AZXY01000009">
    <property type="protein sequence ID" value="KSZ57455.1"/>
    <property type="molecule type" value="Genomic_DNA"/>
</dbReference>
<name>A0A0V9UHJ9_9NOCA</name>
<evidence type="ECO:0000313" key="2">
    <source>
        <dbReference type="Proteomes" id="UP000053060"/>
    </source>
</evidence>
<evidence type="ECO:0000313" key="1">
    <source>
        <dbReference type="EMBL" id="KSZ57455.1"/>
    </source>
</evidence>
<proteinExistence type="predicted"/>
<organism evidence="1 2">
    <name type="scientific">Rhodococcus pyridinivorans KG-16</name>
    <dbReference type="NCBI Taxonomy" id="1441730"/>
    <lineage>
        <taxon>Bacteria</taxon>
        <taxon>Bacillati</taxon>
        <taxon>Actinomycetota</taxon>
        <taxon>Actinomycetes</taxon>
        <taxon>Mycobacteriales</taxon>
        <taxon>Nocardiaceae</taxon>
        <taxon>Rhodococcus</taxon>
    </lineage>
</organism>
<sequence length="123" mass="12616">MEGDFGRAAQQIGSAAVSAQLSLQVFADGRNTTAATDTALSDMLEEVDQAVSATADREVDTPDQGTLRAEVLQAANTVTGQIIRGRDIVAGVGEQTELTAVAAELGRAGTELLDLGDRLEAAG</sequence>
<reference evidence="1 2" key="2">
    <citation type="journal article" date="2016" name="Genome Announc.">
        <title>Draft Genome Sequence of a Versatile Hydrocarbon-Degrading Bacterium, Rhodococcus pyridinivorans Strain KG-16, Collected from Oil Fields in India.</title>
        <authorList>
            <person name="Aggarwal R.K."/>
            <person name="Dawar C."/>
            <person name="Phanindranath R."/>
            <person name="Mutnuri L."/>
            <person name="Dayal A.M."/>
        </authorList>
    </citation>
    <scope>NUCLEOTIDE SEQUENCE [LARGE SCALE GENOMIC DNA]</scope>
    <source>
        <strain evidence="1 2">KG-16</strain>
    </source>
</reference>